<keyword evidence="4 9" id="KW-0548">Nucleotidyltransferase</keyword>
<dbReference type="Pfam" id="PF13177">
    <property type="entry name" value="DNA_pol3_delta2"/>
    <property type="match status" value="1"/>
</dbReference>
<evidence type="ECO:0000313" key="10">
    <source>
        <dbReference type="Proteomes" id="UP000434639"/>
    </source>
</evidence>
<dbReference type="Gene3D" id="3.40.50.300">
    <property type="entry name" value="P-loop containing nucleotide triphosphate hydrolases"/>
    <property type="match status" value="1"/>
</dbReference>
<dbReference type="RefSeq" id="WP_155113767.1">
    <property type="nucleotide sequence ID" value="NZ_WMIB01000025.1"/>
</dbReference>
<dbReference type="EMBL" id="WMIB01000025">
    <property type="protein sequence ID" value="MTH55273.1"/>
    <property type="molecule type" value="Genomic_DNA"/>
</dbReference>
<evidence type="ECO:0000256" key="5">
    <source>
        <dbReference type="ARBA" id="ARBA00022705"/>
    </source>
</evidence>
<dbReference type="GO" id="GO:0006261">
    <property type="term" value="P:DNA-templated DNA replication"/>
    <property type="evidence" value="ECO:0007669"/>
    <property type="project" value="TreeGrafter"/>
</dbReference>
<dbReference type="PANTHER" id="PTHR11669:SF8">
    <property type="entry name" value="DNA POLYMERASE III SUBUNIT DELTA"/>
    <property type="match status" value="1"/>
</dbReference>
<dbReference type="InterPro" id="IPR050238">
    <property type="entry name" value="DNA_Rep/Repair_Clamp_Loader"/>
</dbReference>
<dbReference type="GO" id="GO:0003887">
    <property type="term" value="F:DNA-directed DNA polymerase activity"/>
    <property type="evidence" value="ECO:0007669"/>
    <property type="project" value="UniProtKB-KW"/>
</dbReference>
<evidence type="ECO:0000256" key="7">
    <source>
        <dbReference type="ARBA" id="ARBA00049244"/>
    </source>
</evidence>
<comment type="catalytic activity">
    <reaction evidence="7">
        <text>DNA(n) + a 2'-deoxyribonucleoside 5'-triphosphate = DNA(n+1) + diphosphate</text>
        <dbReference type="Rhea" id="RHEA:22508"/>
        <dbReference type="Rhea" id="RHEA-COMP:17339"/>
        <dbReference type="Rhea" id="RHEA-COMP:17340"/>
        <dbReference type="ChEBI" id="CHEBI:33019"/>
        <dbReference type="ChEBI" id="CHEBI:61560"/>
        <dbReference type="ChEBI" id="CHEBI:173112"/>
        <dbReference type="EC" id="2.7.7.7"/>
    </reaction>
</comment>
<dbReference type="PANTHER" id="PTHR11669">
    <property type="entry name" value="REPLICATION FACTOR C / DNA POLYMERASE III GAMMA-TAU SUBUNIT"/>
    <property type="match status" value="1"/>
</dbReference>
<dbReference type="Proteomes" id="UP000434639">
    <property type="component" value="Unassembled WGS sequence"/>
</dbReference>
<dbReference type="InterPro" id="IPR004622">
    <property type="entry name" value="DNA_pol_HolB"/>
</dbReference>
<comment type="caution">
    <text evidence="9">The sequence shown here is derived from an EMBL/GenBank/DDBJ whole genome shotgun (WGS) entry which is preliminary data.</text>
</comment>
<evidence type="ECO:0000256" key="3">
    <source>
        <dbReference type="ARBA" id="ARBA00022679"/>
    </source>
</evidence>
<dbReference type="Pfam" id="PF09115">
    <property type="entry name" value="DNApol3-delta_C"/>
    <property type="match status" value="1"/>
</dbReference>
<dbReference type="SUPFAM" id="SSF52540">
    <property type="entry name" value="P-loop containing nucleoside triphosphate hydrolases"/>
    <property type="match status" value="1"/>
</dbReference>
<dbReference type="NCBIfam" id="TIGR00678">
    <property type="entry name" value="holB"/>
    <property type="match status" value="1"/>
</dbReference>
<protein>
    <recommendedName>
        <fullName evidence="2">DNA polymerase III subunit delta'</fullName>
        <ecNumber evidence="1">2.7.7.7</ecNumber>
    </recommendedName>
</protein>
<feature type="domain" description="DNA polymerase III delta subunit C-terminal" evidence="8">
    <location>
        <begin position="246"/>
        <end position="328"/>
    </location>
</feature>
<dbReference type="GO" id="GO:0009360">
    <property type="term" value="C:DNA polymerase III complex"/>
    <property type="evidence" value="ECO:0007669"/>
    <property type="project" value="InterPro"/>
</dbReference>
<dbReference type="GO" id="GO:0003677">
    <property type="term" value="F:DNA binding"/>
    <property type="evidence" value="ECO:0007669"/>
    <property type="project" value="InterPro"/>
</dbReference>
<keyword evidence="6" id="KW-0239">DNA-directed DNA polymerase</keyword>
<evidence type="ECO:0000259" key="8">
    <source>
        <dbReference type="Pfam" id="PF09115"/>
    </source>
</evidence>
<evidence type="ECO:0000256" key="6">
    <source>
        <dbReference type="ARBA" id="ARBA00022932"/>
    </source>
</evidence>
<accession>A0A7X2V6P7</accession>
<keyword evidence="10" id="KW-1185">Reference proteome</keyword>
<dbReference type="InterPro" id="IPR015199">
    <property type="entry name" value="DNA_pol_III_delta_C"/>
</dbReference>
<evidence type="ECO:0000256" key="1">
    <source>
        <dbReference type="ARBA" id="ARBA00012417"/>
    </source>
</evidence>
<gene>
    <name evidence="9" type="primary">holB</name>
    <name evidence="9" type="ORF">GKZ89_17900</name>
</gene>
<evidence type="ECO:0000256" key="4">
    <source>
        <dbReference type="ARBA" id="ARBA00022695"/>
    </source>
</evidence>
<dbReference type="FunFam" id="3.40.50.300:FF:001255">
    <property type="entry name" value="DNA polymerase III subunit delta"/>
    <property type="match status" value="1"/>
</dbReference>
<dbReference type="AlphaFoldDB" id="A0A7X2V6P7"/>
<dbReference type="GO" id="GO:0008408">
    <property type="term" value="F:3'-5' exonuclease activity"/>
    <property type="evidence" value="ECO:0007669"/>
    <property type="project" value="InterPro"/>
</dbReference>
<name>A0A7X2V6P7_9BACI</name>
<keyword evidence="3 9" id="KW-0808">Transferase</keyword>
<proteinExistence type="predicted"/>
<keyword evidence="5" id="KW-0235">DNA replication</keyword>
<organism evidence="9 10">
    <name type="scientific">Metabacillus mangrovi</name>
    <dbReference type="NCBI Taxonomy" id="1491830"/>
    <lineage>
        <taxon>Bacteria</taxon>
        <taxon>Bacillati</taxon>
        <taxon>Bacillota</taxon>
        <taxon>Bacilli</taxon>
        <taxon>Bacillales</taxon>
        <taxon>Bacillaceae</taxon>
        <taxon>Metabacillus</taxon>
    </lineage>
</organism>
<dbReference type="OrthoDB" id="9810148at2"/>
<sequence>MTKTWKELEIYQPRVLKLLGNSIGKKRLAHAYLFEGKKGTGKKETAVLLAKSFFCRERTDAEPCGTCSSCRRIDSGNHPDLHVIEPDGLSIKKHQIQSLQGEFTKKGLESSRKFYMIVHAEKMTANAANSLLKFLEEPGRDTMAVLTTEQVHMILDTIQSRCQVLPFSPLPSRAIRTELENQGILAYMAAAAAQMTNNLEDAIELSRNDWFAEARAIVIKLYEALTVRKGQALVLIHTQWMPFFPDKEKQEQGLDLLLFLYKDLLSIQTGMEDLLIYIDMKETLEKEALQTGQQRITERVLSILEAKRKLQSNANPQLLMEQLVLTLQEG</sequence>
<evidence type="ECO:0000313" key="9">
    <source>
        <dbReference type="EMBL" id="MTH55273.1"/>
    </source>
</evidence>
<evidence type="ECO:0000256" key="2">
    <source>
        <dbReference type="ARBA" id="ARBA00014363"/>
    </source>
</evidence>
<dbReference type="InterPro" id="IPR027417">
    <property type="entry name" value="P-loop_NTPase"/>
</dbReference>
<reference evidence="9 10" key="1">
    <citation type="journal article" date="2017" name="Int. J. Syst. Evol. Microbiol.">
        <title>Bacillus mangrovi sp. nov., isolated from a sediment sample from a mangrove forest.</title>
        <authorList>
            <person name="Gupta V."/>
            <person name="Singh P.K."/>
            <person name="Korpole S."/>
            <person name="Tanuku N.R.S."/>
            <person name="Pinnaka A.K."/>
        </authorList>
    </citation>
    <scope>NUCLEOTIDE SEQUENCE [LARGE SCALE GENOMIC DNA]</scope>
    <source>
        <strain evidence="9 10">KCTC 33872</strain>
    </source>
</reference>
<dbReference type="EC" id="2.7.7.7" evidence="1"/>
<dbReference type="NCBIfam" id="NF005972">
    <property type="entry name" value="PRK08058.1"/>
    <property type="match status" value="1"/>
</dbReference>